<proteinExistence type="predicted"/>
<dbReference type="PROSITE" id="PS50139">
    <property type="entry name" value="Z_BINDING"/>
    <property type="match status" value="2"/>
</dbReference>
<evidence type="ECO:0000313" key="4">
    <source>
        <dbReference type="EMBL" id="CAK9083935.1"/>
    </source>
</evidence>
<sequence length="470" mass="51438">MDAMDAKVLQFLRARDFTATLDVAKGIGLQTKAEVNPALYRLEKQGKVLKEDAQKPRWKLAGHIASVENASVQMESNPSAVDLAILQFLRAGDWTATLDVATGIGLQTKAEVNPALYRLEKQGKVLKEDAQKPRWKLAGQIPPPADVASGTPAPTRTDQDSANGPESRRLAATGTVGPVDTAPRTDAGTARTGPVRAEGAQQDGLRVENANPKGQLLEWFGAHAVRLTSKEVPKDFQYEIRVGPVGSKAFLGEVESNKAAAQKSACQKALHHFQEHEDQIPKLAPSNSDFKQQLESVLGHVDFNAVESDVGGFRATVKVTVGQKEIQVTGKGRRKVDAEQFAAQAVLDQWPQDGSVPTPGTTVNKEWQMEALEEQCHEHDKLKDMLRKWDLPNFDFNKISPNLSSCIKQAVKLDLIDEEERRRLVQINTRGNCAKHAPERLRPKEAHGTLKLKAVSRESSASPAGSEDSW</sequence>
<dbReference type="PANTHER" id="PTHR14966:SF0">
    <property type="entry name" value="Z-DNA-BINDING PROTEIN 1"/>
    <property type="match status" value="1"/>
</dbReference>
<keyword evidence="5" id="KW-1185">Reference proteome</keyword>
<dbReference type="Gene3D" id="1.10.10.10">
    <property type="entry name" value="Winged helix-like DNA-binding domain superfamily/Winged helix DNA-binding domain"/>
    <property type="match status" value="2"/>
</dbReference>
<dbReference type="SUPFAM" id="SSF54768">
    <property type="entry name" value="dsRNA-binding domain-like"/>
    <property type="match status" value="1"/>
</dbReference>
<dbReference type="Pfam" id="PF02295">
    <property type="entry name" value="z-alpha"/>
    <property type="match status" value="2"/>
</dbReference>
<dbReference type="EMBL" id="CAXAMN010024128">
    <property type="protein sequence ID" value="CAK9083935.1"/>
    <property type="molecule type" value="Genomic_DNA"/>
</dbReference>
<accession>A0ABP0Q8U9</accession>
<evidence type="ECO:0000256" key="2">
    <source>
        <dbReference type="SAM" id="MobiDB-lite"/>
    </source>
</evidence>
<keyword evidence="1" id="KW-0694">RNA-binding</keyword>
<feature type="compositionally biased region" description="Polar residues" evidence="2">
    <location>
        <begin position="152"/>
        <end position="164"/>
    </location>
</feature>
<protein>
    <recommendedName>
        <fullName evidence="3">Z-binding domain-containing protein</fullName>
    </recommendedName>
</protein>
<dbReference type="SUPFAM" id="SSF46785">
    <property type="entry name" value="Winged helix' DNA-binding domain"/>
    <property type="match status" value="2"/>
</dbReference>
<dbReference type="InterPro" id="IPR042361">
    <property type="entry name" value="ZBP1"/>
</dbReference>
<feature type="region of interest" description="Disordered" evidence="2">
    <location>
        <begin position="129"/>
        <end position="200"/>
    </location>
</feature>
<dbReference type="Proteomes" id="UP001642484">
    <property type="component" value="Unassembled WGS sequence"/>
</dbReference>
<reference evidence="4 5" key="1">
    <citation type="submission" date="2024-02" db="EMBL/GenBank/DDBJ databases">
        <authorList>
            <person name="Chen Y."/>
            <person name="Shah S."/>
            <person name="Dougan E. K."/>
            <person name="Thang M."/>
            <person name="Chan C."/>
        </authorList>
    </citation>
    <scope>NUCLEOTIDE SEQUENCE [LARGE SCALE GENOMIC DNA]</scope>
</reference>
<feature type="domain" description="Z-binding" evidence="3">
    <location>
        <begin position="1"/>
        <end position="62"/>
    </location>
</feature>
<evidence type="ECO:0000256" key="1">
    <source>
        <dbReference type="ARBA" id="ARBA00022884"/>
    </source>
</evidence>
<name>A0ABP0Q8U9_9DINO</name>
<dbReference type="InterPro" id="IPR042371">
    <property type="entry name" value="Z_dom"/>
</dbReference>
<feature type="domain" description="Z-binding" evidence="3">
    <location>
        <begin position="75"/>
        <end position="139"/>
    </location>
</feature>
<feature type="compositionally biased region" description="Basic and acidic residues" evidence="2">
    <location>
        <begin position="436"/>
        <end position="448"/>
    </location>
</feature>
<dbReference type="InterPro" id="IPR036388">
    <property type="entry name" value="WH-like_DNA-bd_sf"/>
</dbReference>
<feature type="region of interest" description="Disordered" evidence="2">
    <location>
        <begin position="435"/>
        <end position="470"/>
    </location>
</feature>
<comment type="caution">
    <text evidence="4">The sequence shown here is derived from an EMBL/GenBank/DDBJ whole genome shotgun (WGS) entry which is preliminary data.</text>
</comment>
<dbReference type="PANTHER" id="PTHR14966">
    <property type="entry name" value="Z-DNA-BINDING PROTEIN 1"/>
    <property type="match status" value="1"/>
</dbReference>
<evidence type="ECO:0000313" key="5">
    <source>
        <dbReference type="Proteomes" id="UP001642484"/>
    </source>
</evidence>
<dbReference type="SMART" id="SM00550">
    <property type="entry name" value="Zalpha"/>
    <property type="match status" value="2"/>
</dbReference>
<gene>
    <name evidence="4" type="ORF">CCMP2556_LOCUS40876</name>
</gene>
<evidence type="ECO:0000259" key="3">
    <source>
        <dbReference type="PROSITE" id="PS50139"/>
    </source>
</evidence>
<dbReference type="InterPro" id="IPR036390">
    <property type="entry name" value="WH_DNA-bd_sf"/>
</dbReference>
<organism evidence="4 5">
    <name type="scientific">Durusdinium trenchii</name>
    <dbReference type="NCBI Taxonomy" id="1381693"/>
    <lineage>
        <taxon>Eukaryota</taxon>
        <taxon>Sar</taxon>
        <taxon>Alveolata</taxon>
        <taxon>Dinophyceae</taxon>
        <taxon>Suessiales</taxon>
        <taxon>Symbiodiniaceae</taxon>
        <taxon>Durusdinium</taxon>
    </lineage>
</organism>